<name>A0AAV0BP32_PHAPC</name>
<evidence type="ECO:0000259" key="7">
    <source>
        <dbReference type="Pfam" id="PF04042"/>
    </source>
</evidence>
<dbReference type="InterPro" id="IPR016266">
    <property type="entry name" value="POLE2"/>
</dbReference>
<dbReference type="InterPro" id="IPR007185">
    <property type="entry name" value="DNA_pol_a/d/e_bsu"/>
</dbReference>
<evidence type="ECO:0000256" key="3">
    <source>
        <dbReference type="ARBA" id="ARBA00022705"/>
    </source>
</evidence>
<evidence type="ECO:0000313" key="9">
    <source>
        <dbReference type="Proteomes" id="UP001153365"/>
    </source>
</evidence>
<dbReference type="GO" id="GO:0042276">
    <property type="term" value="P:error-prone translesion synthesis"/>
    <property type="evidence" value="ECO:0007669"/>
    <property type="project" value="TreeGrafter"/>
</dbReference>
<keyword evidence="4 6" id="KW-0238">DNA-binding</keyword>
<proteinExistence type="inferred from homology"/>
<comment type="function">
    <text evidence="6">Participates in DNA repair and in chromosomal DNA replication.</text>
</comment>
<comment type="caution">
    <text evidence="8">The sequence shown here is derived from an EMBL/GenBank/DDBJ whole genome shotgun (WGS) entry which is preliminary data.</text>
</comment>
<keyword evidence="9" id="KW-1185">Reference proteome</keyword>
<protein>
    <recommendedName>
        <fullName evidence="6">DNA polymerase epsilon subunit</fullName>
    </recommendedName>
    <alternativeName>
        <fullName evidence="6">DNA polymerase II subunit 2</fullName>
    </alternativeName>
</protein>
<gene>
    <name evidence="8" type="ORF">PPACK8108_LOCUS23800</name>
</gene>
<dbReference type="GO" id="GO:0006261">
    <property type="term" value="P:DNA-templated DNA replication"/>
    <property type="evidence" value="ECO:0007669"/>
    <property type="project" value="InterPro"/>
</dbReference>
<feature type="domain" description="DNA polymerase alpha/delta/epsilon subunit B" evidence="7">
    <location>
        <begin position="308"/>
        <end position="529"/>
    </location>
</feature>
<dbReference type="Pfam" id="PF04042">
    <property type="entry name" value="DNA_pol_E_B"/>
    <property type="match status" value="1"/>
</dbReference>
<keyword evidence="3 6" id="KW-0235">DNA replication</keyword>
<dbReference type="GO" id="GO:0008622">
    <property type="term" value="C:epsilon DNA polymerase complex"/>
    <property type="evidence" value="ECO:0007669"/>
    <property type="project" value="UniProtKB-UniRule"/>
</dbReference>
<dbReference type="PIRSF" id="PIRSF000799">
    <property type="entry name" value="DNA_pol_eps_2"/>
    <property type="match status" value="1"/>
</dbReference>
<comment type="similarity">
    <text evidence="2 6">Belongs to the DNA polymerase epsilon subunit B family.</text>
</comment>
<evidence type="ECO:0000313" key="8">
    <source>
        <dbReference type="EMBL" id="CAH7688783.1"/>
    </source>
</evidence>
<dbReference type="GO" id="GO:0003677">
    <property type="term" value="F:DNA binding"/>
    <property type="evidence" value="ECO:0007669"/>
    <property type="project" value="UniProtKB-UniRule"/>
</dbReference>
<accession>A0AAV0BP32</accession>
<keyword evidence="5 6" id="KW-0539">Nucleus</keyword>
<evidence type="ECO:0000256" key="4">
    <source>
        <dbReference type="ARBA" id="ARBA00023125"/>
    </source>
</evidence>
<sequence length="574" mass="64428">MPSSVDQNRAIIHRIFSKEHSLILRGDGLRWIQDMLTHYQVDSFGLEETLTLLADECEKEVSLRDSSVVVDDHLLQHVYEKLQAATGVSEIVDEIENPGPGNSLQVSEDHTLQVIDAFSVPRLVWSDDRKIFELSPTQASILGKPASKALHLRDRYHTIKQVVLRNEHFSPPAVAGVIGDDEREEYMKLTSTNNLLGRAGQRFLLFGMLNQMKDQSYALEDLDGWVKLDLSVASAAEGLFTEGCMVLVEGEYKPDQTFQVMEIGHPPSEHRDVTRKSFANIDFCGAGPLSLVEESRLVKREKLSDSQFIIMSDFYLDEPKVLNAFEKIASSYEEQLLASEGLICPPPVWIICGNFCRKPFLCESKVIELYRSLFSKMATSLSKFPLLTSNIHLILVPGPNDPWDSTLLPRHPLPKSIVQPLLSSSSKIPPERLHLASNPCRIRWMSQEMVIFREDLASKLCRNLMSDVLRDPSLSSDGASVDITKNLVQTILDQAHLSPFALNVQPVAWEFDQALRLYPMPTALVLADSYSAYNLTYEGCHVFNPGSFGVGSRPVWSNYHVASRTSEQRSALTI</sequence>
<dbReference type="PANTHER" id="PTHR12708:SF0">
    <property type="entry name" value="DNA POLYMERASE EPSILON SUBUNIT 2"/>
    <property type="match status" value="1"/>
</dbReference>
<dbReference type="AlphaFoldDB" id="A0AAV0BP32"/>
<organism evidence="8 9">
    <name type="scientific">Phakopsora pachyrhizi</name>
    <name type="common">Asian soybean rust disease fungus</name>
    <dbReference type="NCBI Taxonomy" id="170000"/>
    <lineage>
        <taxon>Eukaryota</taxon>
        <taxon>Fungi</taxon>
        <taxon>Dikarya</taxon>
        <taxon>Basidiomycota</taxon>
        <taxon>Pucciniomycotina</taxon>
        <taxon>Pucciniomycetes</taxon>
        <taxon>Pucciniales</taxon>
        <taxon>Phakopsoraceae</taxon>
        <taxon>Phakopsora</taxon>
    </lineage>
</organism>
<evidence type="ECO:0000256" key="5">
    <source>
        <dbReference type="ARBA" id="ARBA00023242"/>
    </source>
</evidence>
<evidence type="ECO:0000256" key="2">
    <source>
        <dbReference type="ARBA" id="ARBA00009560"/>
    </source>
</evidence>
<dbReference type="Gene3D" id="3.60.21.50">
    <property type="match status" value="1"/>
</dbReference>
<dbReference type="Proteomes" id="UP001153365">
    <property type="component" value="Unassembled WGS sequence"/>
</dbReference>
<evidence type="ECO:0000256" key="6">
    <source>
        <dbReference type="PIRNR" id="PIRNR000799"/>
    </source>
</evidence>
<reference evidence="8" key="1">
    <citation type="submission" date="2022-06" db="EMBL/GenBank/DDBJ databases">
        <authorList>
            <consortium name="SYNGENTA / RWTH Aachen University"/>
        </authorList>
    </citation>
    <scope>NUCLEOTIDE SEQUENCE</scope>
</reference>
<dbReference type="EMBL" id="CALTRL010006011">
    <property type="protein sequence ID" value="CAH7688783.1"/>
    <property type="molecule type" value="Genomic_DNA"/>
</dbReference>
<evidence type="ECO:0000256" key="1">
    <source>
        <dbReference type="ARBA" id="ARBA00004123"/>
    </source>
</evidence>
<dbReference type="PANTHER" id="PTHR12708">
    <property type="entry name" value="DNA POLYMERASE EPSILON SUBUNIT B"/>
    <property type="match status" value="1"/>
</dbReference>
<comment type="subcellular location">
    <subcellularLocation>
        <location evidence="1 6">Nucleus</location>
    </subcellularLocation>
</comment>